<dbReference type="InterPro" id="IPR013783">
    <property type="entry name" value="Ig-like_fold"/>
</dbReference>
<dbReference type="GO" id="GO:0046847">
    <property type="term" value="P:filopodium assembly"/>
    <property type="evidence" value="ECO:0007669"/>
    <property type="project" value="TreeGrafter"/>
</dbReference>
<reference evidence="7" key="1">
    <citation type="submission" date="2025-08" db="UniProtKB">
        <authorList>
            <consortium name="Ensembl"/>
        </authorList>
    </citation>
    <scope>IDENTIFICATION</scope>
</reference>
<evidence type="ECO:0000259" key="6">
    <source>
        <dbReference type="SMART" id="SM00409"/>
    </source>
</evidence>
<proteinExistence type="predicted"/>
<dbReference type="OrthoDB" id="9933251at2759"/>
<dbReference type="GO" id="GO:1904891">
    <property type="term" value="P:positive regulation of excitatory synapse assembly"/>
    <property type="evidence" value="ECO:0007669"/>
    <property type="project" value="TreeGrafter"/>
</dbReference>
<name>A0A8C5QY52_9ANUR</name>
<keyword evidence="5" id="KW-1133">Transmembrane helix</keyword>
<keyword evidence="5" id="KW-0812">Transmembrane</keyword>
<dbReference type="AlphaFoldDB" id="A0A8C5QY52"/>
<feature type="domain" description="Immunoglobulin" evidence="6">
    <location>
        <begin position="37"/>
        <end position="136"/>
    </location>
</feature>
<dbReference type="InterPro" id="IPR036179">
    <property type="entry name" value="Ig-like_dom_sf"/>
</dbReference>
<evidence type="ECO:0000256" key="5">
    <source>
        <dbReference type="SAM" id="Phobius"/>
    </source>
</evidence>
<feature type="transmembrane region" description="Helical" evidence="5">
    <location>
        <begin position="143"/>
        <end position="167"/>
    </location>
</feature>
<dbReference type="Gene3D" id="2.60.40.10">
    <property type="entry name" value="Immunoglobulins"/>
    <property type="match status" value="1"/>
</dbReference>
<evidence type="ECO:0000313" key="8">
    <source>
        <dbReference type="Proteomes" id="UP000694569"/>
    </source>
</evidence>
<dbReference type="SMART" id="SM00409">
    <property type="entry name" value="IG"/>
    <property type="match status" value="1"/>
</dbReference>
<dbReference type="InterPro" id="IPR013106">
    <property type="entry name" value="Ig_V-set"/>
</dbReference>
<dbReference type="Pfam" id="PF07686">
    <property type="entry name" value="V-set"/>
    <property type="match status" value="1"/>
</dbReference>
<keyword evidence="2" id="KW-0732">Signal</keyword>
<dbReference type="PANTHER" id="PTHR12080:SF93">
    <property type="entry name" value="V-SET AND TRANSMEMBRANE DOMAIN-CONTAINING PROTEIN 5"/>
    <property type="match status" value="1"/>
</dbReference>
<dbReference type="GO" id="GO:0005886">
    <property type="term" value="C:plasma membrane"/>
    <property type="evidence" value="ECO:0007669"/>
    <property type="project" value="TreeGrafter"/>
</dbReference>
<keyword evidence="4" id="KW-0325">Glycoprotein</keyword>
<dbReference type="SUPFAM" id="SSF48726">
    <property type="entry name" value="Immunoglobulin"/>
    <property type="match status" value="1"/>
</dbReference>
<evidence type="ECO:0000256" key="4">
    <source>
        <dbReference type="ARBA" id="ARBA00023180"/>
    </source>
</evidence>
<dbReference type="GO" id="GO:0030424">
    <property type="term" value="C:axon"/>
    <property type="evidence" value="ECO:0007669"/>
    <property type="project" value="TreeGrafter"/>
</dbReference>
<keyword evidence="8" id="KW-1185">Reference proteome</keyword>
<dbReference type="PANTHER" id="PTHR12080">
    <property type="entry name" value="SIGNALING LYMPHOCYTIC ACTIVATION MOLECULE"/>
    <property type="match status" value="1"/>
</dbReference>
<organism evidence="7 8">
    <name type="scientific">Leptobrachium leishanense</name>
    <name type="common">Leishan spiny toad</name>
    <dbReference type="NCBI Taxonomy" id="445787"/>
    <lineage>
        <taxon>Eukaryota</taxon>
        <taxon>Metazoa</taxon>
        <taxon>Chordata</taxon>
        <taxon>Craniata</taxon>
        <taxon>Vertebrata</taxon>
        <taxon>Euteleostomi</taxon>
        <taxon>Amphibia</taxon>
        <taxon>Batrachia</taxon>
        <taxon>Anura</taxon>
        <taxon>Pelobatoidea</taxon>
        <taxon>Megophryidae</taxon>
        <taxon>Leptobrachium</taxon>
    </lineage>
</organism>
<evidence type="ECO:0000256" key="3">
    <source>
        <dbReference type="ARBA" id="ARBA00023136"/>
    </source>
</evidence>
<keyword evidence="3 5" id="KW-0472">Membrane</keyword>
<reference evidence="7" key="2">
    <citation type="submission" date="2025-09" db="UniProtKB">
        <authorList>
            <consortium name="Ensembl"/>
        </authorList>
    </citation>
    <scope>IDENTIFICATION</scope>
</reference>
<dbReference type="InterPro" id="IPR015631">
    <property type="entry name" value="CD2/SLAM_rcpt"/>
</dbReference>
<dbReference type="Proteomes" id="UP000694569">
    <property type="component" value="Unplaced"/>
</dbReference>
<protein>
    <submittedName>
        <fullName evidence="7">V-set and transmembrane domain containing 5</fullName>
    </submittedName>
</protein>
<accession>A0A8C5QY52</accession>
<evidence type="ECO:0000313" key="7">
    <source>
        <dbReference type="Ensembl" id="ENSLLEP00000044406.1"/>
    </source>
</evidence>
<dbReference type="Ensembl" id="ENSLLET00000046186.1">
    <property type="protein sequence ID" value="ENSLLEP00000044406.1"/>
    <property type="gene ID" value="ENSLLEG00000028205.1"/>
</dbReference>
<sequence length="191" mass="22075">MKNLTPWTGRRSPACVFAICFIQQFCQYEGILLYVPEPIINATVSQNVLLSVQYTCNGTTSIEWQHTSNWRSERIVDWKMGLYENISKNYVDRLKVYENGSIQLENVGVKDTGYYVITITEDFGNTKHGTIFLNVHEILYEDFYFVAVFIAFLASGSAVLVCLMWLCNKCITIVQKKKQRDEEIELRIISD</sequence>
<comment type="subcellular location">
    <subcellularLocation>
        <location evidence="1">Membrane</location>
    </subcellularLocation>
</comment>
<dbReference type="GeneTree" id="ENSGT01130000278319"/>
<dbReference type="InterPro" id="IPR003599">
    <property type="entry name" value="Ig_sub"/>
</dbReference>
<dbReference type="GO" id="GO:0030425">
    <property type="term" value="C:dendrite"/>
    <property type="evidence" value="ECO:0007669"/>
    <property type="project" value="TreeGrafter"/>
</dbReference>
<evidence type="ECO:0000256" key="1">
    <source>
        <dbReference type="ARBA" id="ARBA00004370"/>
    </source>
</evidence>
<gene>
    <name evidence="7" type="primary">VSTM5</name>
</gene>
<evidence type="ECO:0000256" key="2">
    <source>
        <dbReference type="ARBA" id="ARBA00022729"/>
    </source>
</evidence>